<feature type="region of interest" description="Disordered" evidence="1">
    <location>
        <begin position="77"/>
        <end position="111"/>
    </location>
</feature>
<feature type="transmembrane region" description="Helical" evidence="2">
    <location>
        <begin position="6"/>
        <end position="26"/>
    </location>
</feature>
<gene>
    <name evidence="3" type="ORF">O3P69_010442</name>
</gene>
<evidence type="ECO:0000256" key="1">
    <source>
        <dbReference type="SAM" id="MobiDB-lite"/>
    </source>
</evidence>
<evidence type="ECO:0000313" key="4">
    <source>
        <dbReference type="Proteomes" id="UP001487740"/>
    </source>
</evidence>
<evidence type="ECO:0000256" key="2">
    <source>
        <dbReference type="SAM" id="Phobius"/>
    </source>
</evidence>
<keyword evidence="2" id="KW-0812">Transmembrane</keyword>
<protein>
    <recommendedName>
        <fullName evidence="5">Transmembrane protein</fullName>
    </recommendedName>
</protein>
<comment type="caution">
    <text evidence="3">The sequence shown here is derived from an EMBL/GenBank/DDBJ whole genome shotgun (WGS) entry which is preliminary data.</text>
</comment>
<feature type="compositionally biased region" description="Basic and acidic residues" evidence="1">
    <location>
        <begin position="99"/>
        <end position="111"/>
    </location>
</feature>
<sequence length="239" mass="27814">MGLSYFVRVVVVVVVVVGHASVWLLWRDSFSSNQVVGQHILCLESSLAARESIISAPHPPSCFAWIAASQAGVTGPLRRDEEEEERTMANNGFQEEEEERKQRAVTSRKERENHNRRSQCYRRLWIPEECEKVRAAHHAHPPFPAPVVIICPWWWCVVVEVVVVAVVVFMRGAKWWFYVVEIFASPGRVAWRRKVPVNRLCRRHHHHHLIYPPRRPQEDRTQDQAVLFFVAATVFCPRR</sequence>
<evidence type="ECO:0000313" key="3">
    <source>
        <dbReference type="EMBL" id="KAK8390735.1"/>
    </source>
</evidence>
<evidence type="ECO:0008006" key="5">
    <source>
        <dbReference type="Google" id="ProtNLM"/>
    </source>
</evidence>
<keyword evidence="4" id="KW-1185">Reference proteome</keyword>
<proteinExistence type="predicted"/>
<dbReference type="EMBL" id="JARAKH010000025">
    <property type="protein sequence ID" value="KAK8390735.1"/>
    <property type="molecule type" value="Genomic_DNA"/>
</dbReference>
<feature type="transmembrane region" description="Helical" evidence="2">
    <location>
        <begin position="147"/>
        <end position="169"/>
    </location>
</feature>
<name>A0AAW0TVY0_SCYPA</name>
<dbReference type="Proteomes" id="UP001487740">
    <property type="component" value="Unassembled WGS sequence"/>
</dbReference>
<accession>A0AAW0TVY0</accession>
<keyword evidence="2" id="KW-0472">Membrane</keyword>
<organism evidence="3 4">
    <name type="scientific">Scylla paramamosain</name>
    <name type="common">Mud crab</name>
    <dbReference type="NCBI Taxonomy" id="85552"/>
    <lineage>
        <taxon>Eukaryota</taxon>
        <taxon>Metazoa</taxon>
        <taxon>Ecdysozoa</taxon>
        <taxon>Arthropoda</taxon>
        <taxon>Crustacea</taxon>
        <taxon>Multicrustacea</taxon>
        <taxon>Malacostraca</taxon>
        <taxon>Eumalacostraca</taxon>
        <taxon>Eucarida</taxon>
        <taxon>Decapoda</taxon>
        <taxon>Pleocyemata</taxon>
        <taxon>Brachyura</taxon>
        <taxon>Eubrachyura</taxon>
        <taxon>Portunoidea</taxon>
        <taxon>Portunidae</taxon>
        <taxon>Portuninae</taxon>
        <taxon>Scylla</taxon>
    </lineage>
</organism>
<dbReference type="AlphaFoldDB" id="A0AAW0TVY0"/>
<keyword evidence="2" id="KW-1133">Transmembrane helix</keyword>
<reference evidence="3 4" key="1">
    <citation type="submission" date="2023-03" db="EMBL/GenBank/DDBJ databases">
        <title>High-quality genome of Scylla paramamosain provides insights in environmental adaptation.</title>
        <authorList>
            <person name="Zhang L."/>
        </authorList>
    </citation>
    <scope>NUCLEOTIDE SEQUENCE [LARGE SCALE GENOMIC DNA]</scope>
    <source>
        <strain evidence="3">LZ_2023a</strain>
        <tissue evidence="3">Muscle</tissue>
    </source>
</reference>